<sequence length="81" mass="8578">MGEVADIYTQDGNVDVKGKPAIKKNTGNWRACPTYSLTDAARGWPTMVTPDGGADGGGVLGAVPRIFGSSHYAIIMDYLLF</sequence>
<dbReference type="AlphaFoldDB" id="A0A6G1CB84"/>
<gene>
    <name evidence="1" type="ORF">E2562_029581</name>
</gene>
<proteinExistence type="predicted"/>
<dbReference type="OrthoDB" id="1898501at2759"/>
<dbReference type="EMBL" id="SPHZ02000010">
    <property type="protein sequence ID" value="KAF0896893.1"/>
    <property type="molecule type" value="Genomic_DNA"/>
</dbReference>
<accession>A0A6G1CB84</accession>
<keyword evidence="2" id="KW-1185">Reference proteome</keyword>
<organism evidence="1 2">
    <name type="scientific">Oryza meyeriana var. granulata</name>
    <dbReference type="NCBI Taxonomy" id="110450"/>
    <lineage>
        <taxon>Eukaryota</taxon>
        <taxon>Viridiplantae</taxon>
        <taxon>Streptophyta</taxon>
        <taxon>Embryophyta</taxon>
        <taxon>Tracheophyta</taxon>
        <taxon>Spermatophyta</taxon>
        <taxon>Magnoliopsida</taxon>
        <taxon>Liliopsida</taxon>
        <taxon>Poales</taxon>
        <taxon>Poaceae</taxon>
        <taxon>BOP clade</taxon>
        <taxon>Oryzoideae</taxon>
        <taxon>Oryzeae</taxon>
        <taxon>Oryzinae</taxon>
        <taxon>Oryza</taxon>
        <taxon>Oryza meyeriana</taxon>
    </lineage>
</organism>
<evidence type="ECO:0000313" key="1">
    <source>
        <dbReference type="EMBL" id="KAF0896893.1"/>
    </source>
</evidence>
<protein>
    <submittedName>
        <fullName evidence="1">Uncharacterized protein</fullName>
    </submittedName>
</protein>
<dbReference type="Proteomes" id="UP000479710">
    <property type="component" value="Unassembled WGS sequence"/>
</dbReference>
<name>A0A6G1CB84_9ORYZ</name>
<evidence type="ECO:0000313" key="2">
    <source>
        <dbReference type="Proteomes" id="UP000479710"/>
    </source>
</evidence>
<reference evidence="1 2" key="1">
    <citation type="submission" date="2019-11" db="EMBL/GenBank/DDBJ databases">
        <title>Whole genome sequence of Oryza granulata.</title>
        <authorList>
            <person name="Li W."/>
        </authorList>
    </citation>
    <scope>NUCLEOTIDE SEQUENCE [LARGE SCALE GENOMIC DNA]</scope>
    <source>
        <strain evidence="2">cv. Menghai</strain>
        <tissue evidence="1">Leaf</tissue>
    </source>
</reference>
<comment type="caution">
    <text evidence="1">The sequence shown here is derived from an EMBL/GenBank/DDBJ whole genome shotgun (WGS) entry which is preliminary data.</text>
</comment>